<reference evidence="1 2" key="1">
    <citation type="journal article" date="2019" name="Nat. Ecol. Evol.">
        <title>Megaphylogeny resolves global patterns of mushroom evolution.</title>
        <authorList>
            <person name="Varga T."/>
            <person name="Krizsan K."/>
            <person name="Foldi C."/>
            <person name="Dima B."/>
            <person name="Sanchez-Garcia M."/>
            <person name="Sanchez-Ramirez S."/>
            <person name="Szollosi G.J."/>
            <person name="Szarkandi J.G."/>
            <person name="Papp V."/>
            <person name="Albert L."/>
            <person name="Andreopoulos W."/>
            <person name="Angelini C."/>
            <person name="Antonin V."/>
            <person name="Barry K.W."/>
            <person name="Bougher N.L."/>
            <person name="Buchanan P."/>
            <person name="Buyck B."/>
            <person name="Bense V."/>
            <person name="Catcheside P."/>
            <person name="Chovatia M."/>
            <person name="Cooper J."/>
            <person name="Damon W."/>
            <person name="Desjardin D."/>
            <person name="Finy P."/>
            <person name="Geml J."/>
            <person name="Haridas S."/>
            <person name="Hughes K."/>
            <person name="Justo A."/>
            <person name="Karasinski D."/>
            <person name="Kautmanova I."/>
            <person name="Kiss B."/>
            <person name="Kocsube S."/>
            <person name="Kotiranta H."/>
            <person name="LaButti K.M."/>
            <person name="Lechner B.E."/>
            <person name="Liimatainen K."/>
            <person name="Lipzen A."/>
            <person name="Lukacs Z."/>
            <person name="Mihaltcheva S."/>
            <person name="Morgado L.N."/>
            <person name="Niskanen T."/>
            <person name="Noordeloos M.E."/>
            <person name="Ohm R.A."/>
            <person name="Ortiz-Santana B."/>
            <person name="Ovrebo C."/>
            <person name="Racz N."/>
            <person name="Riley R."/>
            <person name="Savchenko A."/>
            <person name="Shiryaev A."/>
            <person name="Soop K."/>
            <person name="Spirin V."/>
            <person name="Szebenyi C."/>
            <person name="Tomsovsky M."/>
            <person name="Tulloss R.E."/>
            <person name="Uehling J."/>
            <person name="Grigoriev I.V."/>
            <person name="Vagvolgyi C."/>
            <person name="Papp T."/>
            <person name="Martin F.M."/>
            <person name="Miettinen O."/>
            <person name="Hibbett D.S."/>
            <person name="Nagy L.G."/>
        </authorList>
    </citation>
    <scope>NUCLEOTIDE SEQUENCE [LARGE SCALE GENOMIC DNA]</scope>
    <source>
        <strain evidence="1 2">NL-1719</strain>
    </source>
</reference>
<dbReference type="EMBL" id="ML208292">
    <property type="protein sequence ID" value="TFK71872.1"/>
    <property type="molecule type" value="Genomic_DNA"/>
</dbReference>
<sequence>MAKFKRPRPGVYFPFSSLCNYLFSSLSNPRSFLNRKMIYIVYLFMLALATLSFQARAAPLAQTQQLEARLPISPINLNGPGLEFIGGFTPDVTPRDFSTPFVEAGAKIAEVAKAAEGKSANRHRLQGL</sequence>
<dbReference type="Proteomes" id="UP000308600">
    <property type="component" value="Unassembled WGS sequence"/>
</dbReference>
<protein>
    <submittedName>
        <fullName evidence="1">Uncharacterized protein</fullName>
    </submittedName>
</protein>
<name>A0ACD3B4H9_9AGAR</name>
<accession>A0ACD3B4H9</accession>
<proteinExistence type="predicted"/>
<evidence type="ECO:0000313" key="2">
    <source>
        <dbReference type="Proteomes" id="UP000308600"/>
    </source>
</evidence>
<gene>
    <name evidence="1" type="ORF">BDN72DRAFT_895261</name>
</gene>
<keyword evidence="2" id="KW-1185">Reference proteome</keyword>
<evidence type="ECO:0000313" key="1">
    <source>
        <dbReference type="EMBL" id="TFK71872.1"/>
    </source>
</evidence>
<organism evidence="1 2">
    <name type="scientific">Pluteus cervinus</name>
    <dbReference type="NCBI Taxonomy" id="181527"/>
    <lineage>
        <taxon>Eukaryota</taxon>
        <taxon>Fungi</taxon>
        <taxon>Dikarya</taxon>
        <taxon>Basidiomycota</taxon>
        <taxon>Agaricomycotina</taxon>
        <taxon>Agaricomycetes</taxon>
        <taxon>Agaricomycetidae</taxon>
        <taxon>Agaricales</taxon>
        <taxon>Pluteineae</taxon>
        <taxon>Pluteaceae</taxon>
        <taxon>Pluteus</taxon>
    </lineage>
</organism>